<evidence type="ECO:0000259" key="7">
    <source>
        <dbReference type="PROSITE" id="PS50109"/>
    </source>
</evidence>
<dbReference type="EMBL" id="AP023213">
    <property type="protein sequence ID" value="BCG47200.1"/>
    <property type="molecule type" value="Genomic_DNA"/>
</dbReference>
<keyword evidence="6" id="KW-0175">Coiled coil</keyword>
<dbReference type="SUPFAM" id="SSF47384">
    <property type="entry name" value="Homodimeric domain of signal transducing histidine kinase"/>
    <property type="match status" value="1"/>
</dbReference>
<feature type="domain" description="PAC" evidence="9">
    <location>
        <begin position="91"/>
        <end position="143"/>
    </location>
</feature>
<dbReference type="Pfam" id="PF13426">
    <property type="entry name" value="PAS_9"/>
    <property type="match status" value="1"/>
</dbReference>
<keyword evidence="10" id="KW-0489">Methyltransferase</keyword>
<dbReference type="InterPro" id="IPR003594">
    <property type="entry name" value="HATPase_dom"/>
</dbReference>
<dbReference type="Gene3D" id="3.30.450.20">
    <property type="entry name" value="PAS domain"/>
    <property type="match status" value="7"/>
</dbReference>
<feature type="domain" description="PAS" evidence="8">
    <location>
        <begin position="540"/>
        <end position="616"/>
    </location>
</feature>
<dbReference type="InterPro" id="IPR035965">
    <property type="entry name" value="PAS-like_dom_sf"/>
</dbReference>
<evidence type="ECO:0000313" key="10">
    <source>
        <dbReference type="EMBL" id="BCG47200.1"/>
    </source>
</evidence>
<protein>
    <recommendedName>
        <fullName evidence="2">histidine kinase</fullName>
        <ecNumber evidence="2">2.7.13.3</ecNumber>
    </recommendedName>
</protein>
<feature type="domain" description="PAC" evidence="9">
    <location>
        <begin position="486"/>
        <end position="539"/>
    </location>
</feature>
<dbReference type="AlphaFoldDB" id="A0A6S6M182"/>
<dbReference type="GO" id="GO:0008168">
    <property type="term" value="F:methyltransferase activity"/>
    <property type="evidence" value="ECO:0007669"/>
    <property type="project" value="UniProtKB-KW"/>
</dbReference>
<dbReference type="PANTHER" id="PTHR43304">
    <property type="entry name" value="PHYTOCHROME-LIKE PROTEIN CPH1"/>
    <property type="match status" value="1"/>
</dbReference>
<keyword evidence="3" id="KW-0597">Phosphoprotein</keyword>
<evidence type="ECO:0000313" key="11">
    <source>
        <dbReference type="Proteomes" id="UP000515472"/>
    </source>
</evidence>
<dbReference type="NCBIfam" id="TIGR00229">
    <property type="entry name" value="sensory_box"/>
    <property type="match status" value="7"/>
</dbReference>
<dbReference type="RefSeq" id="WP_185242144.1">
    <property type="nucleotide sequence ID" value="NZ_AP023213.1"/>
</dbReference>
<organism evidence="10 11">
    <name type="scientific">Citrifermentans bremense</name>
    <dbReference type="NCBI Taxonomy" id="60035"/>
    <lineage>
        <taxon>Bacteria</taxon>
        <taxon>Pseudomonadati</taxon>
        <taxon>Thermodesulfobacteriota</taxon>
        <taxon>Desulfuromonadia</taxon>
        <taxon>Geobacterales</taxon>
        <taxon>Geobacteraceae</taxon>
        <taxon>Citrifermentans</taxon>
    </lineage>
</organism>
<keyword evidence="4 10" id="KW-0808">Transferase</keyword>
<dbReference type="CDD" id="cd00082">
    <property type="entry name" value="HisKA"/>
    <property type="match status" value="1"/>
</dbReference>
<dbReference type="Proteomes" id="UP000515472">
    <property type="component" value="Chromosome"/>
</dbReference>
<keyword evidence="5 10" id="KW-0418">Kinase</keyword>
<feature type="domain" description="PAS" evidence="8">
    <location>
        <begin position="442"/>
        <end position="483"/>
    </location>
</feature>
<dbReference type="InterPro" id="IPR000014">
    <property type="entry name" value="PAS"/>
</dbReference>
<name>A0A6S6M182_9BACT</name>
<dbReference type="InterPro" id="IPR013655">
    <property type="entry name" value="PAS_fold_3"/>
</dbReference>
<dbReference type="EC" id="2.7.13.3" evidence="2"/>
<dbReference type="InterPro" id="IPR052162">
    <property type="entry name" value="Sensor_kinase/Photoreceptor"/>
</dbReference>
<dbReference type="SMART" id="SM00091">
    <property type="entry name" value="PAS"/>
    <property type="match status" value="7"/>
</dbReference>
<dbReference type="CDD" id="cd00130">
    <property type="entry name" value="PAS"/>
    <property type="match status" value="5"/>
</dbReference>
<evidence type="ECO:0000256" key="3">
    <source>
        <dbReference type="ARBA" id="ARBA00022553"/>
    </source>
</evidence>
<accession>A0A6S6M182</accession>
<dbReference type="FunFam" id="3.30.450.20:FF:000099">
    <property type="entry name" value="Sensory box sensor histidine kinase"/>
    <property type="match status" value="1"/>
</dbReference>
<feature type="domain" description="Histidine kinase" evidence="7">
    <location>
        <begin position="960"/>
        <end position="1171"/>
    </location>
</feature>
<dbReference type="Gene3D" id="3.30.565.10">
    <property type="entry name" value="Histidine kinase-like ATPase, C-terminal domain"/>
    <property type="match status" value="1"/>
</dbReference>
<dbReference type="GO" id="GO:0000155">
    <property type="term" value="F:phosphorelay sensor kinase activity"/>
    <property type="evidence" value="ECO:0007669"/>
    <property type="project" value="InterPro"/>
</dbReference>
<sequence length="1171" mass="131408">MACEQSGSKVQAEEMDEVRAYLAAIVDSSDDAIVSKSPDGIVTSWNRGAERLYGYGAAEAIGRHISFLVPEERHEELRQITGKILQGERIKNLDTVRRHKDGREIPVSLTLSPIHCEAGEIIGVSIIARDNTERLRMVRLLRESEMRYRVLVEMAPDAVFVHQDGRFVYANCAALGICGVQSREELQRHTLFDLLHPEDREKLRRHIEQLKSDQGITHHEYRMRCLHGEELVLEASSSLIDYQGVPSIQVIARDVTLRKQQELEREQMIKELAFQQSRFEVMVRQLPVGVVIAEAPSGKTLYQNERSRQIFGHDTEGASGLEQYRQWEMFSVDGPPLAADDCPVVLSLLQGEVISGNEYKIRRGDGSYGYICVNSTPIRDASGEIVAAVAAFSDITESRLAAQALFESEERLKLALDAAGMGSCDIEVKTGTGICSRHYFALLGYPEPEAESAQASTRMWLDLVHPDDLEEVQRQLEQARREHALFRSEHRIVKAGNGETIWVNVMGRFICEQSEPGCRFIGVIFDVSERKADEQALLRNVRRFRRMADSMPQIFWTAQSDGSVDYINAYFEEYAGVDPSGVERGNVTAESLLSDLVHPEDSSGLGLAWLRSIESGEPFQYESRVRRKDGTYRWHLSRARAELDEQGRVVKWYGTATDIDELRETQEKLAASETRFRWLYESNLIAIFYWNRDGSITDANQAYCDLAGYTPEECKGGGLNWLDVTAPEYLERDLAAVAESQTHGICKSYEKLFINRATGEKVPVLTAIAISAGSEEGIGFAVDLTELKRAEQALKQSESTLKLAVETTGLGIFDLDLATGKGEWSPIAKRHYGLPAEAKVDLSTVIEGVHPEDREKIERIARDAASPGGAGIYSAEYRTVSPDDGMVRWISMRGRVFYDEEGTPQRLVGACLNVTDVVKAQETLKEEMSERLRAVEELRRQEQLLIRQGRLAAMGEMIANIAHQWRQPLNTLGLIIQELPTYLQRNLLTAEYLEGSVVRAMQVINYMSQTIDGFRNFFGPDRERQTFLASEVLEQTVSILDAAFAELHLELQVSVDREAVVHGIPNEYSQVILNILMNAKDALLERKVEHPKVEVRLFREGGKAVVTITDNAGGIPPEIMDKVFDPYFTTKGPDKGTGIGLFMSKTIIEKNMKGSLTVTNQPEGAQFRIEV</sequence>
<dbReference type="Gene3D" id="1.10.287.130">
    <property type="match status" value="1"/>
</dbReference>
<feature type="domain" description="PAS" evidence="8">
    <location>
        <begin position="144"/>
        <end position="214"/>
    </location>
</feature>
<gene>
    <name evidence="10" type="ORF">GEOBRER4_n2027</name>
</gene>
<dbReference type="SUPFAM" id="SSF55874">
    <property type="entry name" value="ATPase domain of HSP90 chaperone/DNA topoisomerase II/histidine kinase"/>
    <property type="match status" value="1"/>
</dbReference>
<dbReference type="PROSITE" id="PS50113">
    <property type="entry name" value="PAC"/>
    <property type="match status" value="5"/>
</dbReference>
<feature type="domain" description="PAC" evidence="9">
    <location>
        <begin position="873"/>
        <end position="926"/>
    </location>
</feature>
<evidence type="ECO:0000256" key="1">
    <source>
        <dbReference type="ARBA" id="ARBA00000085"/>
    </source>
</evidence>
<dbReference type="PROSITE" id="PS50109">
    <property type="entry name" value="HIS_KIN"/>
    <property type="match status" value="1"/>
</dbReference>
<evidence type="ECO:0000259" key="8">
    <source>
        <dbReference type="PROSITE" id="PS50112"/>
    </source>
</evidence>
<dbReference type="InterPro" id="IPR013767">
    <property type="entry name" value="PAS_fold"/>
</dbReference>
<evidence type="ECO:0000256" key="4">
    <source>
        <dbReference type="ARBA" id="ARBA00022679"/>
    </source>
</evidence>
<dbReference type="PANTHER" id="PTHR43304:SF1">
    <property type="entry name" value="PAC DOMAIN-CONTAINING PROTEIN"/>
    <property type="match status" value="1"/>
</dbReference>
<feature type="domain" description="PAC" evidence="9">
    <location>
        <begin position="355"/>
        <end position="407"/>
    </location>
</feature>
<dbReference type="GO" id="GO:0006355">
    <property type="term" value="P:regulation of DNA-templated transcription"/>
    <property type="evidence" value="ECO:0007669"/>
    <property type="project" value="InterPro"/>
</dbReference>
<feature type="domain" description="PAC" evidence="9">
    <location>
        <begin position="619"/>
        <end position="671"/>
    </location>
</feature>
<dbReference type="PRINTS" id="PR00344">
    <property type="entry name" value="BCTRLSENSOR"/>
</dbReference>
<evidence type="ECO:0000259" key="9">
    <source>
        <dbReference type="PROSITE" id="PS50113"/>
    </source>
</evidence>
<dbReference type="SUPFAM" id="SSF55785">
    <property type="entry name" value="PYP-like sensor domain (PAS domain)"/>
    <property type="match status" value="7"/>
</dbReference>
<proteinExistence type="predicted"/>
<dbReference type="Pfam" id="PF08447">
    <property type="entry name" value="PAS_3"/>
    <property type="match status" value="4"/>
</dbReference>
<feature type="domain" description="PAS" evidence="8">
    <location>
        <begin position="18"/>
        <end position="88"/>
    </location>
</feature>
<evidence type="ECO:0000256" key="6">
    <source>
        <dbReference type="SAM" id="Coils"/>
    </source>
</evidence>
<dbReference type="GO" id="GO:0032259">
    <property type="term" value="P:methylation"/>
    <property type="evidence" value="ECO:0007669"/>
    <property type="project" value="UniProtKB-KW"/>
</dbReference>
<dbReference type="InterPro" id="IPR000700">
    <property type="entry name" value="PAS-assoc_C"/>
</dbReference>
<dbReference type="InterPro" id="IPR004358">
    <property type="entry name" value="Sig_transdc_His_kin-like_C"/>
</dbReference>
<dbReference type="InterPro" id="IPR005467">
    <property type="entry name" value="His_kinase_dom"/>
</dbReference>
<dbReference type="Pfam" id="PF08448">
    <property type="entry name" value="PAS_4"/>
    <property type="match status" value="1"/>
</dbReference>
<dbReference type="SMART" id="SM00387">
    <property type="entry name" value="HATPase_c"/>
    <property type="match status" value="1"/>
</dbReference>
<feature type="domain" description="PAS" evidence="8">
    <location>
        <begin position="672"/>
        <end position="728"/>
    </location>
</feature>
<comment type="catalytic activity">
    <reaction evidence="1">
        <text>ATP + protein L-histidine = ADP + protein N-phospho-L-histidine.</text>
        <dbReference type="EC" id="2.7.13.3"/>
    </reaction>
</comment>
<dbReference type="Pfam" id="PF00989">
    <property type="entry name" value="PAS"/>
    <property type="match status" value="1"/>
</dbReference>
<evidence type="ECO:0000256" key="5">
    <source>
        <dbReference type="ARBA" id="ARBA00022777"/>
    </source>
</evidence>
<feature type="domain" description="PAS" evidence="8">
    <location>
        <begin position="797"/>
        <end position="868"/>
    </location>
</feature>
<dbReference type="Pfam" id="PF02518">
    <property type="entry name" value="HATPase_c"/>
    <property type="match status" value="1"/>
</dbReference>
<dbReference type="SMART" id="SM00086">
    <property type="entry name" value="PAC"/>
    <property type="match status" value="6"/>
</dbReference>
<evidence type="ECO:0000256" key="2">
    <source>
        <dbReference type="ARBA" id="ARBA00012438"/>
    </source>
</evidence>
<dbReference type="InterPro" id="IPR003661">
    <property type="entry name" value="HisK_dim/P_dom"/>
</dbReference>
<dbReference type="PROSITE" id="PS50112">
    <property type="entry name" value="PAS"/>
    <property type="match status" value="6"/>
</dbReference>
<dbReference type="KEGG" id="gbn:GEOBRER4_19500"/>
<feature type="coiled-coil region" evidence="6">
    <location>
        <begin position="918"/>
        <end position="945"/>
    </location>
</feature>
<keyword evidence="11" id="KW-1185">Reference proteome</keyword>
<dbReference type="InterPro" id="IPR036097">
    <property type="entry name" value="HisK_dim/P_sf"/>
</dbReference>
<dbReference type="InterPro" id="IPR036890">
    <property type="entry name" value="HATPase_C_sf"/>
</dbReference>
<dbReference type="InterPro" id="IPR013656">
    <property type="entry name" value="PAS_4"/>
</dbReference>
<dbReference type="InterPro" id="IPR001610">
    <property type="entry name" value="PAC"/>
</dbReference>
<reference evidence="10 11" key="1">
    <citation type="submission" date="2020-06" db="EMBL/GenBank/DDBJ databases">
        <title>Interaction of electrochemicaly active bacteria, Geobacter bremensis R4 on different carbon anode.</title>
        <authorList>
            <person name="Meng L."/>
            <person name="Yoshida N."/>
        </authorList>
    </citation>
    <scope>NUCLEOTIDE SEQUENCE [LARGE SCALE GENOMIC DNA]</scope>
    <source>
        <strain evidence="10 11">R4</strain>
    </source>
</reference>